<dbReference type="Gene3D" id="3.40.50.2000">
    <property type="entry name" value="Glycogen Phosphorylase B"/>
    <property type="match status" value="2"/>
</dbReference>
<comment type="caution">
    <text evidence="3">The sequence shown here is derived from an EMBL/GenBank/DDBJ whole genome shotgun (WGS) entry which is preliminary data.</text>
</comment>
<gene>
    <name evidence="3" type="ORF">COV29_02210</name>
</gene>
<accession>A0A2J0Q7W0</accession>
<name>A0A2J0Q7W0_9BACT</name>
<dbReference type="InterPro" id="IPR001296">
    <property type="entry name" value="Glyco_trans_1"/>
</dbReference>
<sequence>MKILVTGYPYIKESYIKTFEKYPKPEDLVFLLPRLWKAKGGKVEYRPPKNNYLKIRKTTTLFYHSNYPLIGGTLKGWMPFLPFHLALAKTKDVKMLYSALEPVLLSTLWNGIWAKIFGLKHVVFSWENIPFDEKFKGPKGFVLKLILKLNIKFVDGVVCGNKKCKEIFLGLTDKPLDVIPIAGLDEFKFKPSNASGFIKKHKLENKIVFAFAGAIGYRKGVHVALKSFAEIKKNLPDTCFIIAGSGEYEKEIDELIGDLKIKKYVIRIPWLSHEELPELLASSDIFLYPSISNKGWAEQFGYSMAEASLCELPVIATKSGSIEDVVVDEITGILVEENNQAQLAEAMLRLAKDKELKKRFGEAGRNYVINHYSNSVIAQKFYEFFGSFKF</sequence>
<reference evidence="3 4" key="1">
    <citation type="submission" date="2017-09" db="EMBL/GenBank/DDBJ databases">
        <title>Depth-based differentiation of microbial function through sediment-hosted aquifers and enrichment of novel symbionts in the deep terrestrial subsurface.</title>
        <authorList>
            <person name="Probst A.J."/>
            <person name="Ladd B."/>
            <person name="Jarett J.K."/>
            <person name="Geller-Mcgrath D.E."/>
            <person name="Sieber C.M."/>
            <person name="Emerson J.B."/>
            <person name="Anantharaman K."/>
            <person name="Thomas B.C."/>
            <person name="Malmstrom R."/>
            <person name="Stieglmeier M."/>
            <person name="Klingl A."/>
            <person name="Woyke T."/>
            <person name="Ryan C.M."/>
            <person name="Banfield J.F."/>
        </authorList>
    </citation>
    <scope>NUCLEOTIDE SEQUENCE [LARGE SCALE GENOMIC DNA]</scope>
    <source>
        <strain evidence="3">CG10_big_fil_rev_8_21_14_0_10_36_16</strain>
    </source>
</reference>
<evidence type="ECO:0000256" key="1">
    <source>
        <dbReference type="ARBA" id="ARBA00022679"/>
    </source>
</evidence>
<dbReference type="Proteomes" id="UP000228496">
    <property type="component" value="Unassembled WGS sequence"/>
</dbReference>
<evidence type="ECO:0000313" key="4">
    <source>
        <dbReference type="Proteomes" id="UP000228496"/>
    </source>
</evidence>
<dbReference type="GO" id="GO:0016757">
    <property type="term" value="F:glycosyltransferase activity"/>
    <property type="evidence" value="ECO:0007669"/>
    <property type="project" value="InterPro"/>
</dbReference>
<organism evidence="3 4">
    <name type="scientific">Candidatus Yanofskybacteria bacterium CG10_big_fil_rev_8_21_14_0_10_36_16</name>
    <dbReference type="NCBI Taxonomy" id="1975096"/>
    <lineage>
        <taxon>Bacteria</taxon>
        <taxon>Candidatus Yanofskyibacteriota</taxon>
    </lineage>
</organism>
<protein>
    <recommendedName>
        <fullName evidence="2">Glycosyl transferase family 1 domain-containing protein</fullName>
    </recommendedName>
</protein>
<feature type="domain" description="Glycosyl transferase family 1" evidence="2">
    <location>
        <begin position="199"/>
        <end position="366"/>
    </location>
</feature>
<dbReference type="AlphaFoldDB" id="A0A2J0Q7W0"/>
<dbReference type="PANTHER" id="PTHR46401">
    <property type="entry name" value="GLYCOSYLTRANSFERASE WBBK-RELATED"/>
    <property type="match status" value="1"/>
</dbReference>
<dbReference type="PANTHER" id="PTHR46401:SF2">
    <property type="entry name" value="GLYCOSYLTRANSFERASE WBBK-RELATED"/>
    <property type="match status" value="1"/>
</dbReference>
<dbReference type="SUPFAM" id="SSF53756">
    <property type="entry name" value="UDP-Glycosyltransferase/glycogen phosphorylase"/>
    <property type="match status" value="1"/>
</dbReference>
<dbReference type="CDD" id="cd03801">
    <property type="entry name" value="GT4_PimA-like"/>
    <property type="match status" value="1"/>
</dbReference>
<dbReference type="GO" id="GO:0009103">
    <property type="term" value="P:lipopolysaccharide biosynthetic process"/>
    <property type="evidence" value="ECO:0007669"/>
    <property type="project" value="TreeGrafter"/>
</dbReference>
<proteinExistence type="predicted"/>
<evidence type="ECO:0000313" key="3">
    <source>
        <dbReference type="EMBL" id="PJE51065.1"/>
    </source>
</evidence>
<evidence type="ECO:0000259" key="2">
    <source>
        <dbReference type="Pfam" id="PF00534"/>
    </source>
</evidence>
<dbReference type="EMBL" id="PCXQ01000004">
    <property type="protein sequence ID" value="PJE51065.1"/>
    <property type="molecule type" value="Genomic_DNA"/>
</dbReference>
<keyword evidence="1" id="KW-0808">Transferase</keyword>
<dbReference type="Pfam" id="PF00534">
    <property type="entry name" value="Glycos_transf_1"/>
    <property type="match status" value="1"/>
</dbReference>